<dbReference type="PANTHER" id="PTHR43272">
    <property type="entry name" value="LONG-CHAIN-FATTY-ACID--COA LIGASE"/>
    <property type="match status" value="1"/>
</dbReference>
<protein>
    <recommendedName>
        <fullName evidence="3">AMP-dependent synthetase/ligase domain-containing protein</fullName>
    </recommendedName>
</protein>
<organism evidence="4 5">
    <name type="scientific">Smittium megazygosporum</name>
    <dbReference type="NCBI Taxonomy" id="133381"/>
    <lineage>
        <taxon>Eukaryota</taxon>
        <taxon>Fungi</taxon>
        <taxon>Fungi incertae sedis</taxon>
        <taxon>Zoopagomycota</taxon>
        <taxon>Kickxellomycotina</taxon>
        <taxon>Harpellomycetes</taxon>
        <taxon>Harpellales</taxon>
        <taxon>Legeriomycetaceae</taxon>
        <taxon>Smittium</taxon>
    </lineage>
</organism>
<gene>
    <name evidence="4" type="ORF">BB560_005899</name>
</gene>
<evidence type="ECO:0000259" key="3">
    <source>
        <dbReference type="Pfam" id="PF00501"/>
    </source>
</evidence>
<dbReference type="SUPFAM" id="SSF56801">
    <property type="entry name" value="Acetyl-CoA synthetase-like"/>
    <property type="match status" value="1"/>
</dbReference>
<evidence type="ECO:0000256" key="1">
    <source>
        <dbReference type="ARBA" id="ARBA00022741"/>
    </source>
</evidence>
<keyword evidence="2" id="KW-0067">ATP-binding</keyword>
<dbReference type="Pfam" id="PF00501">
    <property type="entry name" value="AMP-binding"/>
    <property type="match status" value="1"/>
</dbReference>
<dbReference type="PANTHER" id="PTHR43272:SF33">
    <property type="entry name" value="AMP-BINDING DOMAIN-CONTAINING PROTEIN-RELATED"/>
    <property type="match status" value="1"/>
</dbReference>
<sequence length="589" mass="66190">PYEWLTYKQFYIRYHNLASGMINIGVEPGENVGIFMRTRLEWLLADLACICSNVCSVPLYDTLSIEGILYIADETKVSTVFLSQDKIKLILKSADSESITFKNFIVIDEPTKDDRDICESRGIKLYTLEELEKIGSENPKECASTAGLDTPTTICYTSGTTGKPKGAVLMQKNLLSVIEGANVMIESGEFASITSADTYLSFLPLAHIFERAVVYIIISRGCSIGFAQGSAKKVMNDLHELKPSVFIGVPRLFNKIRDRIQLELSKQGRVVNFLFNRGFDAKQHYLSSGYVSHRFWDAVIFSKLKEKLGGRLRIIISGSAPISLETNEFLKICFSANLHEGYGTTETTGPATISPVYDYTPGNVGVPFPNTMVKLVDAPSNGYLVTDKPFPRGEICVKGNGIFKEYYKKLEKTVEVLDEDKWYYTGDIGLFDENGYLKIIDRKKNLFKLSQGEYIAPELIENIYSNHPTVAQAFIYGDSYKSYLVGIIVPEKELLLLALKKSGTGVDTSMPFEELCKEQSVRKFVVDELKIWGKSHKLRGFEHVKNVYIEPKPFAVGALLSPSYKLKRVEAAKFYKPIIDELYEETGNF</sequence>
<dbReference type="GO" id="GO:0005524">
    <property type="term" value="F:ATP binding"/>
    <property type="evidence" value="ECO:0007669"/>
    <property type="project" value="UniProtKB-KW"/>
</dbReference>
<feature type="non-terminal residue" evidence="4">
    <location>
        <position position="1"/>
    </location>
</feature>
<dbReference type="PROSITE" id="PS00455">
    <property type="entry name" value="AMP_BINDING"/>
    <property type="match status" value="1"/>
</dbReference>
<feature type="domain" description="AMP-dependent synthetase/ligase" evidence="3">
    <location>
        <begin position="2"/>
        <end position="407"/>
    </location>
</feature>
<dbReference type="InterPro" id="IPR042099">
    <property type="entry name" value="ANL_N_sf"/>
</dbReference>
<dbReference type="InterPro" id="IPR000873">
    <property type="entry name" value="AMP-dep_synth/lig_dom"/>
</dbReference>
<dbReference type="GO" id="GO:0005783">
    <property type="term" value="C:endoplasmic reticulum"/>
    <property type="evidence" value="ECO:0007669"/>
    <property type="project" value="TreeGrafter"/>
</dbReference>
<dbReference type="Gene3D" id="3.40.50.12780">
    <property type="entry name" value="N-terminal domain of ligase-like"/>
    <property type="match status" value="1"/>
</dbReference>
<dbReference type="EMBL" id="MBFS01002592">
    <property type="protein sequence ID" value="PVU94987.1"/>
    <property type="molecule type" value="Genomic_DNA"/>
</dbReference>
<accession>A0A2T9YRN2</accession>
<reference evidence="4 5" key="1">
    <citation type="journal article" date="2018" name="MBio">
        <title>Comparative Genomics Reveals the Core Gene Toolbox for the Fungus-Insect Symbiosis.</title>
        <authorList>
            <person name="Wang Y."/>
            <person name="Stata M."/>
            <person name="Wang W."/>
            <person name="Stajich J.E."/>
            <person name="White M.M."/>
            <person name="Moncalvo J.M."/>
        </authorList>
    </citation>
    <scope>NUCLEOTIDE SEQUENCE [LARGE SCALE GENOMIC DNA]</scope>
    <source>
        <strain evidence="4 5">SC-DP-2</strain>
    </source>
</reference>
<dbReference type="InterPro" id="IPR020845">
    <property type="entry name" value="AMP-binding_CS"/>
</dbReference>
<dbReference type="GO" id="GO:0016020">
    <property type="term" value="C:membrane"/>
    <property type="evidence" value="ECO:0007669"/>
    <property type="project" value="TreeGrafter"/>
</dbReference>
<dbReference type="AlphaFoldDB" id="A0A2T9YRN2"/>
<dbReference type="OrthoDB" id="1700726at2759"/>
<dbReference type="Proteomes" id="UP000245609">
    <property type="component" value="Unassembled WGS sequence"/>
</dbReference>
<dbReference type="GO" id="GO:0004467">
    <property type="term" value="F:long-chain fatty acid-CoA ligase activity"/>
    <property type="evidence" value="ECO:0007669"/>
    <property type="project" value="TreeGrafter"/>
</dbReference>
<evidence type="ECO:0000313" key="4">
    <source>
        <dbReference type="EMBL" id="PVU94987.1"/>
    </source>
</evidence>
<evidence type="ECO:0000256" key="2">
    <source>
        <dbReference type="ARBA" id="ARBA00022840"/>
    </source>
</evidence>
<keyword evidence="5" id="KW-1185">Reference proteome</keyword>
<proteinExistence type="predicted"/>
<name>A0A2T9YRN2_9FUNG</name>
<comment type="caution">
    <text evidence="4">The sequence shown here is derived from an EMBL/GenBank/DDBJ whole genome shotgun (WGS) entry which is preliminary data.</text>
</comment>
<keyword evidence="1" id="KW-0547">Nucleotide-binding</keyword>
<dbReference type="STRING" id="133381.A0A2T9YRN2"/>
<evidence type="ECO:0000313" key="5">
    <source>
        <dbReference type="Proteomes" id="UP000245609"/>
    </source>
</evidence>